<reference evidence="1" key="1">
    <citation type="submission" date="2024-05" db="EMBL/GenBank/DDBJ databases">
        <title>Isolation and characterization of Sporomusa carbonis sp. nov., a carboxydotrophic hydrogenogen in the genus of Sporomusa isolated from a charcoal burning pile.</title>
        <authorList>
            <person name="Boeer T."/>
            <person name="Rosenbaum F."/>
            <person name="Eysell L."/>
            <person name="Mueller V."/>
            <person name="Daniel R."/>
            <person name="Poehlein A."/>
        </authorList>
    </citation>
    <scope>NUCLEOTIDE SEQUENCE [LARGE SCALE GENOMIC DNA]</scope>
    <source>
        <strain evidence="1">DSM 3132</strain>
    </source>
</reference>
<keyword evidence="2" id="KW-1185">Reference proteome</keyword>
<organism evidence="1 2">
    <name type="scientific">Sporomusa acidovorans (strain ATCC 49682 / DSM 3132 / Mol)</name>
    <dbReference type="NCBI Taxonomy" id="1123286"/>
    <lineage>
        <taxon>Bacteria</taxon>
        <taxon>Bacillati</taxon>
        <taxon>Bacillota</taxon>
        <taxon>Negativicutes</taxon>
        <taxon>Selenomonadales</taxon>
        <taxon>Sporomusaceae</taxon>
        <taxon>Sporomusa</taxon>
    </lineage>
</organism>
<gene>
    <name evidence="1" type="ORF">SPACI_016450</name>
</gene>
<proteinExistence type="predicted"/>
<dbReference type="Proteomes" id="UP000216052">
    <property type="component" value="Chromosome"/>
</dbReference>
<evidence type="ECO:0000313" key="1">
    <source>
        <dbReference type="EMBL" id="XFO71611.1"/>
    </source>
</evidence>
<dbReference type="EMBL" id="CP155571">
    <property type="protein sequence ID" value="XFO71611.1"/>
    <property type="molecule type" value="Genomic_DNA"/>
</dbReference>
<name>A0ABZ3J0M0_SPOA4</name>
<sequence length="193" mass="21621">MPLVTDLITHRLLWCTYYAVDTAYTIDKDKKIVATLWKDDDKELLNAYNTVTLGYQQQLNSKWVFSGEYGRNDSNLAQHENGGAANAFFARIKCQGAIPSKVGSSGASLTYIKADPYFDPCSNTLLETTPNGWGYPTNGSNIDNVKGLVASYERTVFDNTVFKIDYAPVKRVKDMNGVPDDRSYVLAKLKLYF</sequence>
<accession>A0ABZ3J0M0</accession>
<protein>
    <submittedName>
        <fullName evidence="1">Uncharacterized protein</fullName>
    </submittedName>
</protein>
<evidence type="ECO:0000313" key="2">
    <source>
        <dbReference type="Proteomes" id="UP000216052"/>
    </source>
</evidence>